<evidence type="ECO:0000313" key="1">
    <source>
        <dbReference type="EMBL" id="OLP77179.1"/>
    </source>
</evidence>
<dbReference type="InterPro" id="IPR021516">
    <property type="entry name" value="DUF3179"/>
</dbReference>
<protein>
    <recommendedName>
        <fullName evidence="3">DUF3179 domain-containing protein</fullName>
    </recommendedName>
</protein>
<evidence type="ECO:0000313" key="2">
    <source>
        <dbReference type="Proteomes" id="UP000186817"/>
    </source>
</evidence>
<organism evidence="1 2">
    <name type="scientific">Symbiodinium microadriaticum</name>
    <name type="common">Dinoflagellate</name>
    <name type="synonym">Zooxanthella microadriatica</name>
    <dbReference type="NCBI Taxonomy" id="2951"/>
    <lineage>
        <taxon>Eukaryota</taxon>
        <taxon>Sar</taxon>
        <taxon>Alveolata</taxon>
        <taxon>Dinophyceae</taxon>
        <taxon>Suessiales</taxon>
        <taxon>Symbiodiniaceae</taxon>
        <taxon>Symbiodinium</taxon>
    </lineage>
</organism>
<dbReference type="Pfam" id="PF11376">
    <property type="entry name" value="DUF3179"/>
    <property type="match status" value="1"/>
</dbReference>
<keyword evidence="2" id="KW-1185">Reference proteome</keyword>
<sequence length="395" mass="44327">MLVHLRRGLAPASRHLSIRFATTTQPLGRAAVATPSWAKPLLWAGVATSQVLYPHVCSWRTLLAIGGWTGLLYFSSAINPHLMMRARNQAKEAVFLSQDEAKKLLPGGLEEPCIIIERDGKAVAYPDTQVLRPHVASGGDLGDDVVLTYCGLSNLGIAYTPELAGKHLDLHPMTQLENNLVMYDKNSMEPVQQLWGTTENRMECQCGLEKVERMKEWPTYQLTLKDFCKAWPGSKVFVNDYSTKGLKPTFSENPVVYLYDLMMDTIFAQSIIYQKTNEKPVFPTLKHVDSRLPSKELVYVVPLQGDAVAYTSTFLQEKKIVNVQIGGSKIVVAYFPEFSAIGAFYNTTNRPVTTLDFYGRMSNGKVLPRVESFKAGVFWCVWMNWFPLTDLNRSS</sequence>
<accession>A0A1Q9C2N0</accession>
<dbReference type="EMBL" id="LSRX01001828">
    <property type="protein sequence ID" value="OLP77179.1"/>
    <property type="molecule type" value="Genomic_DNA"/>
</dbReference>
<dbReference type="AlphaFoldDB" id="A0A1Q9C2N0"/>
<dbReference type="Proteomes" id="UP000186817">
    <property type="component" value="Unassembled WGS sequence"/>
</dbReference>
<gene>
    <name evidence="1" type="ORF">AK812_SmicGene42791</name>
</gene>
<name>A0A1Q9C2N0_SYMMI</name>
<comment type="caution">
    <text evidence="1">The sequence shown here is derived from an EMBL/GenBank/DDBJ whole genome shotgun (WGS) entry which is preliminary data.</text>
</comment>
<proteinExistence type="predicted"/>
<dbReference type="OrthoDB" id="406593at2759"/>
<reference evidence="1 2" key="1">
    <citation type="submission" date="2016-02" db="EMBL/GenBank/DDBJ databases">
        <title>Genome analysis of coral dinoflagellate symbionts highlights evolutionary adaptations to a symbiotic lifestyle.</title>
        <authorList>
            <person name="Aranda M."/>
            <person name="Li Y."/>
            <person name="Liew Y.J."/>
            <person name="Baumgarten S."/>
            <person name="Simakov O."/>
            <person name="Wilson M."/>
            <person name="Piel J."/>
            <person name="Ashoor H."/>
            <person name="Bougouffa S."/>
            <person name="Bajic V.B."/>
            <person name="Ryu T."/>
            <person name="Ravasi T."/>
            <person name="Bayer T."/>
            <person name="Micklem G."/>
            <person name="Kim H."/>
            <person name="Bhak J."/>
            <person name="Lajeunesse T.C."/>
            <person name="Voolstra C.R."/>
        </authorList>
    </citation>
    <scope>NUCLEOTIDE SEQUENCE [LARGE SCALE GENOMIC DNA]</scope>
    <source>
        <strain evidence="1 2">CCMP2467</strain>
    </source>
</reference>
<evidence type="ECO:0008006" key="3">
    <source>
        <dbReference type="Google" id="ProtNLM"/>
    </source>
</evidence>